<dbReference type="SUPFAM" id="SSF55073">
    <property type="entry name" value="Nucleotide cyclase"/>
    <property type="match status" value="1"/>
</dbReference>
<dbReference type="InterPro" id="IPR050469">
    <property type="entry name" value="Diguanylate_Cyclase"/>
</dbReference>
<dbReference type="Gene3D" id="3.30.450.20">
    <property type="entry name" value="PAS domain"/>
    <property type="match status" value="1"/>
</dbReference>
<dbReference type="NCBIfam" id="TIGR00254">
    <property type="entry name" value="GGDEF"/>
    <property type="match status" value="1"/>
</dbReference>
<dbReference type="PANTHER" id="PTHR45138">
    <property type="entry name" value="REGULATORY COMPONENTS OF SENSORY TRANSDUCTION SYSTEM"/>
    <property type="match status" value="1"/>
</dbReference>
<dbReference type="GO" id="GO:0043709">
    <property type="term" value="P:cell adhesion involved in single-species biofilm formation"/>
    <property type="evidence" value="ECO:0007669"/>
    <property type="project" value="TreeGrafter"/>
</dbReference>
<dbReference type="CDD" id="cd01949">
    <property type="entry name" value="GGDEF"/>
    <property type="match status" value="1"/>
</dbReference>
<protein>
    <recommendedName>
        <fullName evidence="1">diguanylate cyclase</fullName>
        <ecNumber evidence="1">2.7.7.65</ecNumber>
    </recommendedName>
</protein>
<dbReference type="Proteomes" id="UP000251647">
    <property type="component" value="Unassembled WGS sequence"/>
</dbReference>
<dbReference type="AlphaFoldDB" id="A0A2T3QL31"/>
<feature type="domain" description="GGDEF" evidence="2">
    <location>
        <begin position="384"/>
        <end position="514"/>
    </location>
</feature>
<evidence type="ECO:0000313" key="4">
    <source>
        <dbReference type="Proteomes" id="UP000251647"/>
    </source>
</evidence>
<dbReference type="EC" id="2.7.7.65" evidence="1"/>
<dbReference type="PANTHER" id="PTHR45138:SF6">
    <property type="entry name" value="DIGUANYLATE CYCLASE DGCN"/>
    <property type="match status" value="1"/>
</dbReference>
<organism evidence="3 4">
    <name type="scientific">Photobacterium damselae</name>
    <dbReference type="NCBI Taxonomy" id="38293"/>
    <lineage>
        <taxon>Bacteria</taxon>
        <taxon>Pseudomonadati</taxon>
        <taxon>Pseudomonadota</taxon>
        <taxon>Gammaproteobacteria</taxon>
        <taxon>Vibrionales</taxon>
        <taxon>Vibrionaceae</taxon>
        <taxon>Photobacterium</taxon>
    </lineage>
</organism>
<dbReference type="Pfam" id="PF00990">
    <property type="entry name" value="GGDEF"/>
    <property type="match status" value="1"/>
</dbReference>
<evidence type="ECO:0000313" key="3">
    <source>
        <dbReference type="EMBL" id="SPY28777.1"/>
    </source>
</evidence>
<sequence length="517" mass="60117">MSENKHLLANENSFYEHHFLFKSKTWHNIFVVGINSLLIIGLIAFNLYRQIDANKNYIDSNLKLVKSSMMTLAYRNDRYAQTVTKTLKDVSIMSQPGLVSINTYPSMNEFGFNRGIYPDNLLNGSLIGVGKPSEAIYHDTNLFQILDDLWAEQHRRNITYNYYYISHQHRYFYLSSKYSLNDFNMTKDFFTTDFYSQQRSDLQQESTLKKGFYFTPPYRDFFTHDMVITIKSPVFSAKDIIIGDVGVDIPVKSLMRAITLPNDFKQYLNIYLYDDIKKQTITLYDGKRSYLPWINMNRQINDTLSIHAEISSWYILYSSIQDISLIIVLIIALNYMYSLLKMHKAQKNEYKIEAYTDSLTGLYNRRIIKSSVMPLLQEAKDTHSPVSFIIIDANDFKIINDNYGHDVGDMALKHIANQIFALSRSSDICIRLGGDEFCIVLPNTTIGQAHSLSRRLELAVYGIKFYSQKITTTITTSCVQYDGEETLEETFARADKILYNNKLHKKERLKKLKEQLL</sequence>
<gene>
    <name evidence="3" type="primary">pleD_2</name>
    <name evidence="3" type="ORF">NCTC11647_01878</name>
</gene>
<dbReference type="EMBL" id="UATL01000001">
    <property type="protein sequence ID" value="SPY28777.1"/>
    <property type="molecule type" value="Genomic_DNA"/>
</dbReference>
<dbReference type="GO" id="GO:0005886">
    <property type="term" value="C:plasma membrane"/>
    <property type="evidence" value="ECO:0007669"/>
    <property type="project" value="TreeGrafter"/>
</dbReference>
<dbReference type="InterPro" id="IPR029787">
    <property type="entry name" value="Nucleotide_cyclase"/>
</dbReference>
<evidence type="ECO:0000256" key="1">
    <source>
        <dbReference type="ARBA" id="ARBA00012528"/>
    </source>
</evidence>
<reference evidence="3 4" key="1">
    <citation type="submission" date="2018-06" db="EMBL/GenBank/DDBJ databases">
        <authorList>
            <consortium name="Pathogen Informatics"/>
            <person name="Doyle S."/>
        </authorList>
    </citation>
    <scope>NUCLEOTIDE SEQUENCE [LARGE SCALE GENOMIC DNA]</scope>
    <source>
        <strain evidence="3 4">NCTC11647</strain>
    </source>
</reference>
<dbReference type="GO" id="GO:0052621">
    <property type="term" value="F:diguanylate cyclase activity"/>
    <property type="evidence" value="ECO:0007669"/>
    <property type="project" value="UniProtKB-EC"/>
</dbReference>
<dbReference type="CDD" id="cd18773">
    <property type="entry name" value="PDC1_HK_sensor"/>
    <property type="match status" value="1"/>
</dbReference>
<dbReference type="Gene3D" id="3.30.70.270">
    <property type="match status" value="1"/>
</dbReference>
<name>A0A2T3QL31_PHODM</name>
<dbReference type="InterPro" id="IPR000160">
    <property type="entry name" value="GGDEF_dom"/>
</dbReference>
<dbReference type="GO" id="GO:1902201">
    <property type="term" value="P:negative regulation of bacterial-type flagellum-dependent cell motility"/>
    <property type="evidence" value="ECO:0007669"/>
    <property type="project" value="TreeGrafter"/>
</dbReference>
<dbReference type="OrthoDB" id="6395678at2"/>
<dbReference type="PROSITE" id="PS50887">
    <property type="entry name" value="GGDEF"/>
    <property type="match status" value="1"/>
</dbReference>
<dbReference type="InterPro" id="IPR043128">
    <property type="entry name" value="Rev_trsase/Diguanyl_cyclase"/>
</dbReference>
<evidence type="ECO:0000259" key="2">
    <source>
        <dbReference type="PROSITE" id="PS50887"/>
    </source>
</evidence>
<dbReference type="RefSeq" id="WP_005298420.1">
    <property type="nucleotide sequence ID" value="NZ_CP073684.1"/>
</dbReference>
<proteinExistence type="predicted"/>
<accession>A0A2T3QL31</accession>
<dbReference type="SMART" id="SM00267">
    <property type="entry name" value="GGDEF"/>
    <property type="match status" value="1"/>
</dbReference>